<evidence type="ECO:0000256" key="7">
    <source>
        <dbReference type="ARBA" id="ARBA00023155"/>
    </source>
</evidence>
<feature type="compositionally biased region" description="Polar residues" evidence="10">
    <location>
        <begin position="270"/>
        <end position="279"/>
    </location>
</feature>
<evidence type="ECO:0000256" key="4">
    <source>
        <dbReference type="ARBA" id="ARBA00022833"/>
    </source>
</evidence>
<dbReference type="GO" id="GO:0005634">
    <property type="term" value="C:nucleus"/>
    <property type="evidence" value="ECO:0007669"/>
    <property type="project" value="UniProtKB-SubCell"/>
</dbReference>
<dbReference type="GO" id="GO:0000976">
    <property type="term" value="F:transcription cis-regulatory region binding"/>
    <property type="evidence" value="ECO:0007669"/>
    <property type="project" value="TreeGrafter"/>
</dbReference>
<feature type="region of interest" description="Disordered" evidence="10">
    <location>
        <begin position="1"/>
        <end position="25"/>
    </location>
</feature>
<evidence type="ECO:0000256" key="2">
    <source>
        <dbReference type="ARBA" id="ARBA00022723"/>
    </source>
</evidence>
<evidence type="ECO:0000313" key="13">
    <source>
        <dbReference type="Proteomes" id="UP000283530"/>
    </source>
</evidence>
<keyword evidence="7 12" id="KW-0371">Homeobox</keyword>
<dbReference type="GO" id="GO:0003700">
    <property type="term" value="F:DNA-binding transcription factor activity"/>
    <property type="evidence" value="ECO:0007669"/>
    <property type="project" value="TreeGrafter"/>
</dbReference>
<name>A0A443PQQ7_9MAGN</name>
<dbReference type="AlphaFoldDB" id="A0A443PQQ7"/>
<accession>A0A443PQQ7</accession>
<dbReference type="NCBIfam" id="TIGR01565">
    <property type="entry name" value="homeo_ZF_HD"/>
    <property type="match status" value="1"/>
</dbReference>
<keyword evidence="3 12" id="KW-0863">Zinc-finger</keyword>
<dbReference type="InterPro" id="IPR006456">
    <property type="entry name" value="ZF_HD_homeobox_Cys/His_dimer"/>
</dbReference>
<gene>
    <name evidence="12" type="ORF">CKAN_02234200</name>
</gene>
<feature type="region of interest" description="Disordered" evidence="10">
    <location>
        <begin position="93"/>
        <end position="124"/>
    </location>
</feature>
<comment type="subcellular location">
    <subcellularLocation>
        <location evidence="1">Nucleus</location>
    </subcellularLocation>
</comment>
<dbReference type="Proteomes" id="UP000283530">
    <property type="component" value="Unassembled WGS sequence"/>
</dbReference>
<evidence type="ECO:0000256" key="6">
    <source>
        <dbReference type="ARBA" id="ARBA00023125"/>
    </source>
</evidence>
<dbReference type="InterPro" id="IPR009057">
    <property type="entry name" value="Homeodomain-like_sf"/>
</dbReference>
<dbReference type="STRING" id="337451.A0A443PQQ7"/>
<reference evidence="12 13" key="1">
    <citation type="journal article" date="2019" name="Nat. Plants">
        <title>Stout camphor tree genome fills gaps in understanding of flowering plant genome evolution.</title>
        <authorList>
            <person name="Chaw S.M."/>
            <person name="Liu Y.C."/>
            <person name="Wu Y.W."/>
            <person name="Wang H.Y."/>
            <person name="Lin C.I."/>
            <person name="Wu C.S."/>
            <person name="Ke H.M."/>
            <person name="Chang L.Y."/>
            <person name="Hsu C.Y."/>
            <person name="Yang H.T."/>
            <person name="Sudianto E."/>
            <person name="Hsu M.H."/>
            <person name="Wu K.P."/>
            <person name="Wang L.N."/>
            <person name="Leebens-Mack J.H."/>
            <person name="Tsai I.J."/>
        </authorList>
    </citation>
    <scope>NUCLEOTIDE SEQUENCE [LARGE SCALE GENOMIC DNA]</scope>
    <source>
        <strain evidence="13">cv. Chaw 1501</strain>
        <tissue evidence="12">Young leaves</tissue>
    </source>
</reference>
<protein>
    <submittedName>
        <fullName evidence="12">Zinc-finger homeodomain-containing protein</fullName>
    </submittedName>
</protein>
<dbReference type="GO" id="GO:0050793">
    <property type="term" value="P:regulation of developmental process"/>
    <property type="evidence" value="ECO:0007669"/>
    <property type="project" value="TreeGrafter"/>
</dbReference>
<dbReference type="GO" id="GO:0008270">
    <property type="term" value="F:zinc ion binding"/>
    <property type="evidence" value="ECO:0007669"/>
    <property type="project" value="UniProtKB-KW"/>
</dbReference>
<evidence type="ECO:0000256" key="1">
    <source>
        <dbReference type="ARBA" id="ARBA00004123"/>
    </source>
</evidence>
<feature type="compositionally biased region" description="Acidic residues" evidence="10">
    <location>
        <begin position="96"/>
        <end position="106"/>
    </location>
</feature>
<evidence type="ECO:0000256" key="3">
    <source>
        <dbReference type="ARBA" id="ARBA00022771"/>
    </source>
</evidence>
<keyword evidence="8" id="KW-0804">Transcription</keyword>
<feature type="region of interest" description="Disordered" evidence="10">
    <location>
        <begin position="249"/>
        <end position="279"/>
    </location>
</feature>
<keyword evidence="13" id="KW-1185">Reference proteome</keyword>
<evidence type="ECO:0000256" key="5">
    <source>
        <dbReference type="ARBA" id="ARBA00023015"/>
    </source>
</evidence>
<dbReference type="InterPro" id="IPR006455">
    <property type="entry name" value="Homeodomain_ZF_HD"/>
</dbReference>
<evidence type="ECO:0000256" key="10">
    <source>
        <dbReference type="SAM" id="MobiDB-lite"/>
    </source>
</evidence>
<dbReference type="PANTHER" id="PTHR31948:SF72">
    <property type="entry name" value="ZINC-FINGER HOMEODOMAIN PROTEIN 10"/>
    <property type="match status" value="1"/>
</dbReference>
<keyword evidence="6 12" id="KW-0238">DNA-binding</keyword>
<proteinExistence type="predicted"/>
<evidence type="ECO:0000256" key="8">
    <source>
        <dbReference type="ARBA" id="ARBA00023163"/>
    </source>
</evidence>
<comment type="caution">
    <text evidence="12">The sequence shown here is derived from an EMBL/GenBank/DDBJ whole genome shotgun (WGS) entry which is preliminary data.</text>
</comment>
<dbReference type="OrthoDB" id="1929626at2759"/>
<dbReference type="Gene3D" id="1.10.10.60">
    <property type="entry name" value="Homeodomain-like"/>
    <property type="match status" value="1"/>
</dbReference>
<dbReference type="SUPFAM" id="SSF46689">
    <property type="entry name" value="Homeodomain-like"/>
    <property type="match status" value="1"/>
</dbReference>
<feature type="domain" description="ZF-HD dimerization-type" evidence="11">
    <location>
        <begin position="43"/>
        <end position="94"/>
    </location>
</feature>
<feature type="compositionally biased region" description="Low complexity" evidence="10">
    <location>
        <begin position="249"/>
        <end position="269"/>
    </location>
</feature>
<evidence type="ECO:0000256" key="9">
    <source>
        <dbReference type="ARBA" id="ARBA00023242"/>
    </source>
</evidence>
<keyword evidence="4" id="KW-0862">Zinc</keyword>
<keyword evidence="5" id="KW-0805">Transcription regulation</keyword>
<dbReference type="Pfam" id="PF04770">
    <property type="entry name" value="ZF-HD_dimer"/>
    <property type="match status" value="1"/>
</dbReference>
<dbReference type="NCBIfam" id="TIGR01566">
    <property type="entry name" value="ZF_HD_prot_N"/>
    <property type="match status" value="1"/>
</dbReference>
<dbReference type="EMBL" id="QPKB01000009">
    <property type="protein sequence ID" value="RWR93108.1"/>
    <property type="molecule type" value="Genomic_DNA"/>
</dbReference>
<organism evidence="12 13">
    <name type="scientific">Cinnamomum micranthum f. kanehirae</name>
    <dbReference type="NCBI Taxonomy" id="337451"/>
    <lineage>
        <taxon>Eukaryota</taxon>
        <taxon>Viridiplantae</taxon>
        <taxon>Streptophyta</taxon>
        <taxon>Embryophyta</taxon>
        <taxon>Tracheophyta</taxon>
        <taxon>Spermatophyta</taxon>
        <taxon>Magnoliopsida</taxon>
        <taxon>Magnoliidae</taxon>
        <taxon>Laurales</taxon>
        <taxon>Lauraceae</taxon>
        <taxon>Cinnamomum</taxon>
    </lineage>
</organism>
<keyword evidence="9" id="KW-0539">Nucleus</keyword>
<evidence type="ECO:0000259" key="11">
    <source>
        <dbReference type="PROSITE" id="PS51523"/>
    </source>
</evidence>
<dbReference type="PROSITE" id="PS51523">
    <property type="entry name" value="ZF_HD_DIMER"/>
    <property type="match status" value="1"/>
</dbReference>
<sequence>MLQNDNSVMETPLRPKPLSFTNGALKRHPTTTTTIITTKQPHYKECLRNHAASLGGHALDGCCEFMPSPLSSPSDPSSLKCAACGCHRNFHRRDDDADGDDDDDNDDHPRSQNQNPTSPSPLTLSAPHMLLALSAGGHSTPPTHDETNGGVNTVAMVARKRFRTKFTREQKEKMQELSERLGWKMRKQDEGLVEELCKEIGVGKDVFKVWMHNNKSTFMKRDSNNNNIIHGDNNVKDDGAVMMTVNNNNSTTTTNNCNGNGNGNGSSNTHLMNGSSSSS</sequence>
<dbReference type="PANTHER" id="PTHR31948">
    <property type="entry name" value="ZINC-FINGER HOMEODOMAIN PROTEIN 2"/>
    <property type="match status" value="1"/>
</dbReference>
<dbReference type="FunFam" id="1.10.10.60:FF:000257">
    <property type="entry name" value="Zinc-finger homeodomain protein 2"/>
    <property type="match status" value="1"/>
</dbReference>
<keyword evidence="2" id="KW-0479">Metal-binding</keyword>
<evidence type="ECO:0000313" key="12">
    <source>
        <dbReference type="EMBL" id="RWR93108.1"/>
    </source>
</evidence>